<proteinExistence type="predicted"/>
<accession>A0A383B834</accession>
<sequence length="93" mass="10308">VQTQIRDSLSVHTTNVNVAEPYQFIPPRKGTFVSSCLKPFLPWYMRKIWGVVDHEIRGSEKLSASLAAGHGVVLAPNHVREYDAMTVGFLAVA</sequence>
<dbReference type="SUPFAM" id="SSF69593">
    <property type="entry name" value="Glycerol-3-phosphate (1)-acyltransferase"/>
    <property type="match status" value="1"/>
</dbReference>
<evidence type="ECO:0008006" key="2">
    <source>
        <dbReference type="Google" id="ProtNLM"/>
    </source>
</evidence>
<name>A0A383B834_9ZZZZ</name>
<gene>
    <name evidence="1" type="ORF">METZ01_LOCUS469180</name>
</gene>
<feature type="non-terminal residue" evidence="1">
    <location>
        <position position="1"/>
    </location>
</feature>
<evidence type="ECO:0000313" key="1">
    <source>
        <dbReference type="EMBL" id="SVE16326.1"/>
    </source>
</evidence>
<dbReference type="EMBL" id="UINC01198390">
    <property type="protein sequence ID" value="SVE16326.1"/>
    <property type="molecule type" value="Genomic_DNA"/>
</dbReference>
<feature type="non-terminal residue" evidence="1">
    <location>
        <position position="93"/>
    </location>
</feature>
<protein>
    <recommendedName>
        <fullName evidence="2">Phospholipid/glycerol acyltransferase domain-containing protein</fullName>
    </recommendedName>
</protein>
<organism evidence="1">
    <name type="scientific">marine metagenome</name>
    <dbReference type="NCBI Taxonomy" id="408172"/>
    <lineage>
        <taxon>unclassified sequences</taxon>
        <taxon>metagenomes</taxon>
        <taxon>ecological metagenomes</taxon>
    </lineage>
</organism>
<dbReference type="AlphaFoldDB" id="A0A383B834"/>
<reference evidence="1" key="1">
    <citation type="submission" date="2018-05" db="EMBL/GenBank/DDBJ databases">
        <authorList>
            <person name="Lanie J.A."/>
            <person name="Ng W.-L."/>
            <person name="Kazmierczak K.M."/>
            <person name="Andrzejewski T.M."/>
            <person name="Davidsen T.M."/>
            <person name="Wayne K.J."/>
            <person name="Tettelin H."/>
            <person name="Glass J.I."/>
            <person name="Rusch D."/>
            <person name="Podicherti R."/>
            <person name="Tsui H.-C.T."/>
            <person name="Winkler M.E."/>
        </authorList>
    </citation>
    <scope>NUCLEOTIDE SEQUENCE</scope>
</reference>